<evidence type="ECO:0000313" key="2">
    <source>
        <dbReference type="EMBL" id="TGO48282.1"/>
    </source>
</evidence>
<name>A0A4Z1HLW6_9HELO</name>
<keyword evidence="3" id="KW-1185">Reference proteome</keyword>
<dbReference type="AlphaFoldDB" id="A0A4Z1HLW6"/>
<dbReference type="OrthoDB" id="10404296at2759"/>
<organism evidence="2 3">
    <name type="scientific">Botryotinia convoluta</name>
    <dbReference type="NCBI Taxonomy" id="54673"/>
    <lineage>
        <taxon>Eukaryota</taxon>
        <taxon>Fungi</taxon>
        <taxon>Dikarya</taxon>
        <taxon>Ascomycota</taxon>
        <taxon>Pezizomycotina</taxon>
        <taxon>Leotiomycetes</taxon>
        <taxon>Helotiales</taxon>
        <taxon>Sclerotiniaceae</taxon>
        <taxon>Botryotinia</taxon>
    </lineage>
</organism>
<feature type="compositionally biased region" description="Polar residues" evidence="1">
    <location>
        <begin position="39"/>
        <end position="49"/>
    </location>
</feature>
<feature type="compositionally biased region" description="Basic residues" evidence="1">
    <location>
        <begin position="104"/>
        <end position="115"/>
    </location>
</feature>
<proteinExistence type="predicted"/>
<feature type="compositionally biased region" description="Basic and acidic residues" evidence="1">
    <location>
        <begin position="116"/>
        <end position="129"/>
    </location>
</feature>
<comment type="caution">
    <text evidence="2">The sequence shown here is derived from an EMBL/GenBank/DDBJ whole genome shotgun (WGS) entry which is preliminary data.</text>
</comment>
<evidence type="ECO:0000256" key="1">
    <source>
        <dbReference type="SAM" id="MobiDB-lite"/>
    </source>
</evidence>
<sequence>MSSRHSPYAKGPKDLTPPRHPAASKSASLEKEKSHTFPPDSTSSSNNRTAEPGVYDQEEWRGESENAIRVASILGKQRTHSSTGNHEGEETNGEDGNGKGKEKGKGKKKAKKSKKRGELVKLLLKEGEKKRKKAGS</sequence>
<accession>A0A4Z1HLW6</accession>
<dbReference type="EMBL" id="PQXN01000244">
    <property type="protein sequence ID" value="TGO48282.1"/>
    <property type="molecule type" value="Genomic_DNA"/>
</dbReference>
<feature type="region of interest" description="Disordered" evidence="1">
    <location>
        <begin position="1"/>
        <end position="136"/>
    </location>
</feature>
<reference evidence="2 3" key="1">
    <citation type="submission" date="2017-12" db="EMBL/GenBank/DDBJ databases">
        <title>Comparative genomics of Botrytis spp.</title>
        <authorList>
            <person name="Valero-Jimenez C.A."/>
            <person name="Tapia P."/>
            <person name="Veloso J."/>
            <person name="Silva-Moreno E."/>
            <person name="Staats M."/>
            <person name="Valdes J.H."/>
            <person name="Van Kan J.A.L."/>
        </authorList>
    </citation>
    <scope>NUCLEOTIDE SEQUENCE [LARGE SCALE GENOMIC DNA]</scope>
    <source>
        <strain evidence="2 3">MUCL11595</strain>
    </source>
</reference>
<gene>
    <name evidence="2" type="ORF">BCON_0245g00110</name>
</gene>
<dbReference type="Proteomes" id="UP000297527">
    <property type="component" value="Unassembled WGS sequence"/>
</dbReference>
<evidence type="ECO:0000313" key="3">
    <source>
        <dbReference type="Proteomes" id="UP000297527"/>
    </source>
</evidence>
<protein>
    <submittedName>
        <fullName evidence="2">Uncharacterized protein</fullName>
    </submittedName>
</protein>